<sequence>MVANIDPFYAIAISREAHRLEAGGRSILHMEFGQPSTGAPSAAIAEAHAVLDRDPMGYWESPALKERIALHYRERYGVAVEAEQILLTCGASPGLVLALSSLFAPGARVATARPGYVAYRNTLKALYLEPVEVDCGPAERYQIGAAALEALDPAPDGAIIASPANPTGTIIPAEEMAHIAQLCRTRNIRIVSDEIYHGLSYGEPARSMLEFAPDAVVVNSFSKYFSMAGWRLGWVVFPPDLIETARARMGNLFLTPPSLAQHAGLKAFDCIDELEGHVATYRRNRELLLAALPALRLKEIAPPDGAFYIYADVGHLTDDSLAFCRKLLRETGVATAPGIDFDPVDGHRHIRFSFAVSTDRVEDAIARMIPWFGQQGAASD</sequence>
<dbReference type="Gene3D" id="3.40.640.10">
    <property type="entry name" value="Type I PLP-dependent aspartate aminotransferase-like (Major domain)"/>
    <property type="match status" value="1"/>
</dbReference>
<comment type="cofactor">
    <cofactor evidence="1 7">
        <name>pyridoxal 5'-phosphate</name>
        <dbReference type="ChEBI" id="CHEBI:597326"/>
    </cofactor>
</comment>
<name>A0A8E0WSS8_9SPHN</name>
<dbReference type="EMBL" id="JANF02000047">
    <property type="protein sequence ID" value="KER36732.1"/>
    <property type="molecule type" value="Genomic_DNA"/>
</dbReference>
<evidence type="ECO:0000313" key="10">
    <source>
        <dbReference type="Proteomes" id="UP000028135"/>
    </source>
</evidence>
<dbReference type="Pfam" id="PF00155">
    <property type="entry name" value="Aminotran_1_2"/>
    <property type="match status" value="1"/>
</dbReference>
<evidence type="ECO:0000259" key="8">
    <source>
        <dbReference type="Pfam" id="PF00155"/>
    </source>
</evidence>
<keyword evidence="4 7" id="KW-0808">Transferase</keyword>
<proteinExistence type="inferred from homology"/>
<dbReference type="InterPro" id="IPR015424">
    <property type="entry name" value="PyrdxlP-dep_Trfase"/>
</dbReference>
<accession>A0A8E0WSS8</accession>
<dbReference type="Proteomes" id="UP000028135">
    <property type="component" value="Unassembled WGS sequence"/>
</dbReference>
<dbReference type="InterPro" id="IPR015421">
    <property type="entry name" value="PyrdxlP-dep_Trfase_major"/>
</dbReference>
<comment type="catalytic activity">
    <reaction evidence="6">
        <text>L-aspartate + 2-oxoglutarate = oxaloacetate + L-glutamate</text>
        <dbReference type="Rhea" id="RHEA:21824"/>
        <dbReference type="ChEBI" id="CHEBI:16452"/>
        <dbReference type="ChEBI" id="CHEBI:16810"/>
        <dbReference type="ChEBI" id="CHEBI:29985"/>
        <dbReference type="ChEBI" id="CHEBI:29991"/>
        <dbReference type="EC" id="2.6.1.1"/>
    </reaction>
</comment>
<dbReference type="GO" id="GO:0006520">
    <property type="term" value="P:amino acid metabolic process"/>
    <property type="evidence" value="ECO:0007669"/>
    <property type="project" value="InterPro"/>
</dbReference>
<dbReference type="PROSITE" id="PS00105">
    <property type="entry name" value="AA_TRANSFER_CLASS_1"/>
    <property type="match status" value="1"/>
</dbReference>
<dbReference type="GO" id="GO:0030170">
    <property type="term" value="F:pyridoxal phosphate binding"/>
    <property type="evidence" value="ECO:0007669"/>
    <property type="project" value="InterPro"/>
</dbReference>
<dbReference type="InterPro" id="IPR004838">
    <property type="entry name" value="NHTrfase_class1_PyrdxlP-BS"/>
</dbReference>
<evidence type="ECO:0000256" key="5">
    <source>
        <dbReference type="ARBA" id="ARBA00022898"/>
    </source>
</evidence>
<keyword evidence="5" id="KW-0663">Pyridoxal phosphate</keyword>
<comment type="similarity">
    <text evidence="2 7">Belongs to the class-I pyridoxal-phosphate-dependent aminotransferase family.</text>
</comment>
<dbReference type="EC" id="2.6.1.-" evidence="7"/>
<dbReference type="PANTHER" id="PTHR46383:SF2">
    <property type="entry name" value="AMINOTRANSFERASE"/>
    <property type="match status" value="1"/>
</dbReference>
<evidence type="ECO:0000256" key="7">
    <source>
        <dbReference type="RuleBase" id="RU000481"/>
    </source>
</evidence>
<evidence type="ECO:0000256" key="3">
    <source>
        <dbReference type="ARBA" id="ARBA00022576"/>
    </source>
</evidence>
<dbReference type="AlphaFoldDB" id="A0A8E0WSS8"/>
<dbReference type="SUPFAM" id="SSF53383">
    <property type="entry name" value="PLP-dependent transferases"/>
    <property type="match status" value="1"/>
</dbReference>
<evidence type="ECO:0000313" key="9">
    <source>
        <dbReference type="EMBL" id="KER36732.1"/>
    </source>
</evidence>
<evidence type="ECO:0000256" key="6">
    <source>
        <dbReference type="ARBA" id="ARBA00049185"/>
    </source>
</evidence>
<comment type="caution">
    <text evidence="9">The sequence shown here is derived from an EMBL/GenBank/DDBJ whole genome shotgun (WGS) entry which is preliminary data.</text>
</comment>
<evidence type="ECO:0000256" key="2">
    <source>
        <dbReference type="ARBA" id="ARBA00007441"/>
    </source>
</evidence>
<reference evidence="9 10" key="1">
    <citation type="submission" date="2014-05" db="EMBL/GenBank/DDBJ databases">
        <title>Genome Announcement of Sphingobium lucknowense F2.</title>
        <authorList>
            <person name="Lal R."/>
            <person name="Negi V."/>
            <person name="Lata P."/>
            <person name="Sangwan N."/>
            <person name="Gupta S.K."/>
            <person name="Rao D.L.N."/>
            <person name="Das S."/>
        </authorList>
    </citation>
    <scope>NUCLEOTIDE SEQUENCE [LARGE SCALE GENOMIC DNA]</scope>
    <source>
        <strain evidence="9 10">F2</strain>
    </source>
</reference>
<dbReference type="RefSeq" id="WP_020819248.1">
    <property type="nucleotide sequence ID" value="NZ_JANF02000047.1"/>
</dbReference>
<gene>
    <name evidence="9" type="ORF">AL00_09000</name>
</gene>
<dbReference type="InterPro" id="IPR004839">
    <property type="entry name" value="Aminotransferase_I/II_large"/>
</dbReference>
<protein>
    <recommendedName>
        <fullName evidence="7">Aminotransferase</fullName>
        <ecNumber evidence="7">2.6.1.-</ecNumber>
    </recommendedName>
</protein>
<evidence type="ECO:0000256" key="1">
    <source>
        <dbReference type="ARBA" id="ARBA00001933"/>
    </source>
</evidence>
<dbReference type="PANTHER" id="PTHR46383">
    <property type="entry name" value="ASPARTATE AMINOTRANSFERASE"/>
    <property type="match status" value="1"/>
</dbReference>
<keyword evidence="3 7" id="KW-0032">Aminotransferase</keyword>
<dbReference type="GO" id="GO:0004069">
    <property type="term" value="F:L-aspartate:2-oxoglutarate aminotransferase activity"/>
    <property type="evidence" value="ECO:0007669"/>
    <property type="project" value="UniProtKB-EC"/>
</dbReference>
<evidence type="ECO:0000256" key="4">
    <source>
        <dbReference type="ARBA" id="ARBA00022679"/>
    </source>
</evidence>
<organism evidence="9 10">
    <name type="scientific">Sphingobium indicum F2</name>
    <dbReference type="NCBI Taxonomy" id="1450518"/>
    <lineage>
        <taxon>Bacteria</taxon>
        <taxon>Pseudomonadati</taxon>
        <taxon>Pseudomonadota</taxon>
        <taxon>Alphaproteobacteria</taxon>
        <taxon>Sphingomonadales</taxon>
        <taxon>Sphingomonadaceae</taxon>
        <taxon>Sphingobium</taxon>
    </lineage>
</organism>
<dbReference type="CDD" id="cd00609">
    <property type="entry name" value="AAT_like"/>
    <property type="match status" value="1"/>
</dbReference>
<feature type="domain" description="Aminotransferase class I/classII large" evidence="8">
    <location>
        <begin position="53"/>
        <end position="367"/>
    </location>
</feature>
<dbReference type="InterPro" id="IPR050596">
    <property type="entry name" value="AspAT/PAT-like"/>
</dbReference>